<comment type="similarity">
    <text evidence="5">Belongs to the U2 small nuclear ribonucleoprotein A family.</text>
</comment>
<evidence type="ECO:0000256" key="2">
    <source>
        <dbReference type="ARBA" id="ARBA00022614"/>
    </source>
</evidence>
<keyword evidence="8" id="KW-1185">Reference proteome</keyword>
<name>A0A9K3D1Z9_9EUKA</name>
<dbReference type="EMBL" id="BDIP01002170">
    <property type="protein sequence ID" value="GIQ85849.1"/>
    <property type="molecule type" value="Genomic_DNA"/>
</dbReference>
<evidence type="ECO:0000313" key="8">
    <source>
        <dbReference type="Proteomes" id="UP000265618"/>
    </source>
</evidence>
<dbReference type="AlphaFoldDB" id="A0A9K3D1Z9"/>
<dbReference type="Pfam" id="PF14580">
    <property type="entry name" value="LRR_9"/>
    <property type="match status" value="1"/>
</dbReference>
<dbReference type="InterPro" id="IPR032675">
    <property type="entry name" value="LRR_dom_sf"/>
</dbReference>
<gene>
    <name evidence="7" type="ORF">KIPB_007588</name>
</gene>
<evidence type="ECO:0000256" key="5">
    <source>
        <dbReference type="ARBA" id="ARBA00024196"/>
    </source>
</evidence>
<evidence type="ECO:0000313" key="7">
    <source>
        <dbReference type="EMBL" id="GIQ85849.1"/>
    </source>
</evidence>
<sequence>MRLAPAVFDTAPRYMAAIGDVTLDLTNLRVSTLDNMATWPTDYESIDLSHNLITRLRIFPPMARLKTLYLSDNLIADADEGWAKSVSSTLSTIRMCRNRVSSFSALHRILGPNPARIETLSLHANPITGVQHYREWVIYMCPNLRVLDWQKVTSKLRAEANRVFATISADPADMDTMTRGEQDAELERRMAEEKVNEMARLAKREQQLQAQRERKAKGISEETTAPTPHTMPIPRPPMPAAAPSAPELVSSIPGMAATTAPIIPPMPKPVGMTLPGTAEVAQPVLPSGPSLPGSATLPSSSVKGPSLPGMSEETTPAEPVEARPPPTQESIDDLMMPVRSFRSNRPAEPAPSTLAPGQTALPPGAQKRGPSDEEASAPTGPAAKKAC</sequence>
<feature type="compositionally biased region" description="Basic and acidic residues" evidence="6">
    <location>
        <begin position="210"/>
        <end position="220"/>
    </location>
</feature>
<evidence type="ECO:0000256" key="4">
    <source>
        <dbReference type="ARBA" id="ARBA00023242"/>
    </source>
</evidence>
<reference evidence="7 8" key="1">
    <citation type="journal article" date="2018" name="PLoS ONE">
        <title>The draft genome of Kipferlia bialata reveals reductive genome evolution in fornicate parasites.</title>
        <authorList>
            <person name="Tanifuji G."/>
            <person name="Takabayashi S."/>
            <person name="Kume K."/>
            <person name="Takagi M."/>
            <person name="Nakayama T."/>
            <person name="Kamikawa R."/>
            <person name="Inagaki Y."/>
            <person name="Hashimoto T."/>
        </authorList>
    </citation>
    <scope>NUCLEOTIDE SEQUENCE [LARGE SCALE GENOMIC DNA]</scope>
    <source>
        <strain evidence="7">NY0173</strain>
    </source>
</reference>
<dbReference type="PANTHER" id="PTHR10552:SF6">
    <property type="entry name" value="U2 SMALL NUCLEAR RIBONUCLEOPROTEIN A"/>
    <property type="match status" value="1"/>
</dbReference>
<dbReference type="GO" id="GO:0030620">
    <property type="term" value="F:U2 snRNA binding"/>
    <property type="evidence" value="ECO:0007669"/>
    <property type="project" value="InterPro"/>
</dbReference>
<dbReference type="GO" id="GO:0005634">
    <property type="term" value="C:nucleus"/>
    <property type="evidence" value="ECO:0007669"/>
    <property type="project" value="UniProtKB-SubCell"/>
</dbReference>
<feature type="compositionally biased region" description="Pro residues" evidence="6">
    <location>
        <begin position="229"/>
        <end position="240"/>
    </location>
</feature>
<evidence type="ECO:0000256" key="3">
    <source>
        <dbReference type="ARBA" id="ARBA00022737"/>
    </source>
</evidence>
<protein>
    <submittedName>
        <fullName evidence="7">Uncharacterized protein</fullName>
    </submittedName>
</protein>
<dbReference type="SUPFAM" id="SSF52058">
    <property type="entry name" value="L domain-like"/>
    <property type="match status" value="1"/>
</dbReference>
<feature type="compositionally biased region" description="Low complexity" evidence="6">
    <location>
        <begin position="283"/>
        <end position="301"/>
    </location>
</feature>
<keyword evidence="4" id="KW-0539">Nucleus</keyword>
<comment type="subcellular location">
    <subcellularLocation>
        <location evidence="1">Nucleus</location>
    </subcellularLocation>
</comment>
<dbReference type="InterPro" id="IPR044640">
    <property type="entry name" value="RU2A"/>
</dbReference>
<keyword evidence="3" id="KW-0677">Repeat</keyword>
<feature type="region of interest" description="Disordered" evidence="6">
    <location>
        <begin position="210"/>
        <end position="245"/>
    </location>
</feature>
<dbReference type="OrthoDB" id="433501at2759"/>
<proteinExistence type="inferred from homology"/>
<evidence type="ECO:0000256" key="1">
    <source>
        <dbReference type="ARBA" id="ARBA00004123"/>
    </source>
</evidence>
<comment type="caution">
    <text evidence="7">The sequence shown here is derived from an EMBL/GenBank/DDBJ whole genome shotgun (WGS) entry which is preliminary data.</text>
</comment>
<dbReference type="Gene3D" id="3.80.10.10">
    <property type="entry name" value="Ribonuclease Inhibitor"/>
    <property type="match status" value="1"/>
</dbReference>
<organism evidence="7 8">
    <name type="scientific">Kipferlia bialata</name>
    <dbReference type="NCBI Taxonomy" id="797122"/>
    <lineage>
        <taxon>Eukaryota</taxon>
        <taxon>Metamonada</taxon>
        <taxon>Carpediemonas-like organisms</taxon>
        <taxon>Kipferlia</taxon>
    </lineage>
</organism>
<keyword evidence="2" id="KW-0433">Leucine-rich repeat</keyword>
<evidence type="ECO:0000256" key="6">
    <source>
        <dbReference type="SAM" id="MobiDB-lite"/>
    </source>
</evidence>
<accession>A0A9K3D1Z9</accession>
<feature type="region of interest" description="Disordered" evidence="6">
    <location>
        <begin position="281"/>
        <end position="387"/>
    </location>
</feature>
<dbReference type="Proteomes" id="UP000265618">
    <property type="component" value="Unassembled WGS sequence"/>
</dbReference>
<dbReference type="PANTHER" id="PTHR10552">
    <property type="entry name" value="U2 SMALL NUCLEAR RIBONUCLEOPROTEIN A"/>
    <property type="match status" value="1"/>
</dbReference>
<dbReference type="GO" id="GO:0000398">
    <property type="term" value="P:mRNA splicing, via spliceosome"/>
    <property type="evidence" value="ECO:0007669"/>
    <property type="project" value="InterPro"/>
</dbReference>